<feature type="coiled-coil region" evidence="8">
    <location>
        <begin position="34"/>
        <end position="92"/>
    </location>
</feature>
<dbReference type="GO" id="GO:0009279">
    <property type="term" value="C:cell outer membrane"/>
    <property type="evidence" value="ECO:0007669"/>
    <property type="project" value="UniProtKB-SubCell"/>
</dbReference>
<dbReference type="GO" id="GO:0015288">
    <property type="term" value="F:porin activity"/>
    <property type="evidence" value="ECO:0007669"/>
    <property type="project" value="TreeGrafter"/>
</dbReference>
<keyword evidence="3" id="KW-0813">Transport</keyword>
<comment type="caution">
    <text evidence="9">The sequence shown here is derived from an EMBL/GenBank/DDBJ whole genome shotgun (WGS) entry which is preliminary data.</text>
</comment>
<evidence type="ECO:0000256" key="7">
    <source>
        <dbReference type="ARBA" id="ARBA00023237"/>
    </source>
</evidence>
<proteinExistence type="inferred from homology"/>
<feature type="non-terminal residue" evidence="9">
    <location>
        <position position="1"/>
    </location>
</feature>
<reference evidence="9" key="1">
    <citation type="journal article" date="2020" name="mSystems">
        <title>Genome- and Community-Level Interaction Insights into Carbon Utilization and Element Cycling Functions of Hydrothermarchaeota in Hydrothermal Sediment.</title>
        <authorList>
            <person name="Zhou Z."/>
            <person name="Liu Y."/>
            <person name="Xu W."/>
            <person name="Pan J."/>
            <person name="Luo Z.H."/>
            <person name="Li M."/>
        </authorList>
    </citation>
    <scope>NUCLEOTIDE SEQUENCE [LARGE SCALE GENOMIC DNA]</scope>
    <source>
        <strain evidence="9">HyVt-501</strain>
    </source>
</reference>
<evidence type="ECO:0000256" key="6">
    <source>
        <dbReference type="ARBA" id="ARBA00023136"/>
    </source>
</evidence>
<dbReference type="PANTHER" id="PTHR30026:SF21">
    <property type="entry name" value="SLR1270 PROTEIN"/>
    <property type="match status" value="1"/>
</dbReference>
<evidence type="ECO:0000256" key="8">
    <source>
        <dbReference type="SAM" id="Coils"/>
    </source>
</evidence>
<dbReference type="InterPro" id="IPR051906">
    <property type="entry name" value="TolC-like"/>
</dbReference>
<evidence type="ECO:0000256" key="1">
    <source>
        <dbReference type="ARBA" id="ARBA00004442"/>
    </source>
</evidence>
<sequence>TRRAQEKTFRRKREEILFDAYRAFLKVSLSKSAVKVAQENLKEAKEHLRVAEKLHGAGVALLSDVLRAQVSLKKAEEKLREAENNYRLALKALSLVANTDYAGASAPALPSCPSLSLKELKEKALRNREDLKALEERLKALRSGYRATLSENLPQVSAFASYYLYDRDVPFGTEGSGYLVGLRVSLSFNTGLSTVEKALSYRERERALLSRREFMRKSILFEIEKAFTEYTNARSAIESAEARVRSAQESLRIIRSRYRNGLARIVDLLDSQTQVELARFDYLQALYRCNLSYGKALLAAGILEEVLR</sequence>
<dbReference type="InterPro" id="IPR003423">
    <property type="entry name" value="OMP_efflux"/>
</dbReference>
<evidence type="ECO:0000256" key="2">
    <source>
        <dbReference type="ARBA" id="ARBA00007613"/>
    </source>
</evidence>
<dbReference type="PANTHER" id="PTHR30026">
    <property type="entry name" value="OUTER MEMBRANE PROTEIN TOLC"/>
    <property type="match status" value="1"/>
</dbReference>
<evidence type="ECO:0000313" key="9">
    <source>
        <dbReference type="EMBL" id="HHJ63639.1"/>
    </source>
</evidence>
<organism evidence="9">
    <name type="scientific">Aquifex aeolicus</name>
    <dbReference type="NCBI Taxonomy" id="63363"/>
    <lineage>
        <taxon>Bacteria</taxon>
        <taxon>Pseudomonadati</taxon>
        <taxon>Aquificota</taxon>
        <taxon>Aquificia</taxon>
        <taxon>Aquificales</taxon>
        <taxon>Aquificaceae</taxon>
        <taxon>Aquifex</taxon>
    </lineage>
</organism>
<dbReference type="Gene3D" id="1.20.1600.10">
    <property type="entry name" value="Outer membrane efflux proteins (OEP)"/>
    <property type="match status" value="1"/>
</dbReference>
<comment type="subcellular location">
    <subcellularLocation>
        <location evidence="1">Cell outer membrane</location>
    </subcellularLocation>
</comment>
<protein>
    <submittedName>
        <fullName evidence="9">TolC family protein</fullName>
    </submittedName>
</protein>
<dbReference type="EMBL" id="DRNB01000066">
    <property type="protein sequence ID" value="HHJ63639.1"/>
    <property type="molecule type" value="Genomic_DNA"/>
</dbReference>
<evidence type="ECO:0000256" key="3">
    <source>
        <dbReference type="ARBA" id="ARBA00022448"/>
    </source>
</evidence>
<keyword evidence="8" id="KW-0175">Coiled coil</keyword>
<feature type="coiled-coil region" evidence="8">
    <location>
        <begin position="117"/>
        <end position="151"/>
    </location>
</feature>
<evidence type="ECO:0000256" key="5">
    <source>
        <dbReference type="ARBA" id="ARBA00022692"/>
    </source>
</evidence>
<keyword evidence="4" id="KW-1134">Transmembrane beta strand</keyword>
<keyword evidence="5" id="KW-0812">Transmembrane</keyword>
<dbReference type="SUPFAM" id="SSF56954">
    <property type="entry name" value="Outer membrane efflux proteins (OEP)"/>
    <property type="match status" value="1"/>
</dbReference>
<name>A0A7C5Q8U4_AQUAO</name>
<comment type="similarity">
    <text evidence="2">Belongs to the outer membrane factor (OMF) (TC 1.B.17) family.</text>
</comment>
<gene>
    <name evidence="9" type="ORF">ENJ61_01900</name>
</gene>
<keyword evidence="7" id="KW-0998">Cell outer membrane</keyword>
<dbReference type="GO" id="GO:1990281">
    <property type="term" value="C:efflux pump complex"/>
    <property type="evidence" value="ECO:0007669"/>
    <property type="project" value="TreeGrafter"/>
</dbReference>
<accession>A0A7C5Q8U4</accession>
<dbReference type="Proteomes" id="UP000885792">
    <property type="component" value="Unassembled WGS sequence"/>
</dbReference>
<dbReference type="GO" id="GO:0015562">
    <property type="term" value="F:efflux transmembrane transporter activity"/>
    <property type="evidence" value="ECO:0007669"/>
    <property type="project" value="InterPro"/>
</dbReference>
<dbReference type="Pfam" id="PF02321">
    <property type="entry name" value="OEP"/>
    <property type="match status" value="2"/>
</dbReference>
<evidence type="ECO:0000256" key="4">
    <source>
        <dbReference type="ARBA" id="ARBA00022452"/>
    </source>
</evidence>
<feature type="coiled-coil region" evidence="8">
    <location>
        <begin position="223"/>
        <end position="257"/>
    </location>
</feature>
<keyword evidence="6" id="KW-0472">Membrane</keyword>
<dbReference type="AlphaFoldDB" id="A0A7C5Q8U4"/>